<dbReference type="Proteomes" id="UP000438448">
    <property type="component" value="Unassembled WGS sequence"/>
</dbReference>
<dbReference type="PANTHER" id="PTHR42913:SF3">
    <property type="entry name" value="64 KDA MITOCHONDRIAL NADH DEHYDROGENASE (EUROFUNG)"/>
    <property type="match status" value="1"/>
</dbReference>
<keyword evidence="3" id="KW-0285">Flavoprotein</keyword>
<keyword evidence="8" id="KW-1185">Reference proteome</keyword>
<comment type="cofactor">
    <cofactor evidence="1">
        <name>FAD</name>
        <dbReference type="ChEBI" id="CHEBI:57692"/>
    </cofactor>
</comment>
<dbReference type="RefSeq" id="WP_153411827.1">
    <property type="nucleotide sequence ID" value="NZ_WEGK01000009.1"/>
</dbReference>
<dbReference type="SUPFAM" id="SSF51905">
    <property type="entry name" value="FAD/NAD(P)-binding domain"/>
    <property type="match status" value="1"/>
</dbReference>
<evidence type="ECO:0000313" key="7">
    <source>
        <dbReference type="EMBL" id="MQY21082.1"/>
    </source>
</evidence>
<accession>A0A7K0D6W8</accession>
<evidence type="ECO:0000259" key="6">
    <source>
        <dbReference type="Pfam" id="PF07992"/>
    </source>
</evidence>
<dbReference type="InterPro" id="IPR036188">
    <property type="entry name" value="FAD/NAD-bd_sf"/>
</dbReference>
<evidence type="ECO:0000256" key="2">
    <source>
        <dbReference type="ARBA" id="ARBA00005272"/>
    </source>
</evidence>
<dbReference type="PRINTS" id="PR00411">
    <property type="entry name" value="PNDRDTASEI"/>
</dbReference>
<keyword evidence="4" id="KW-0274">FAD</keyword>
<comment type="caution">
    <text evidence="7">The sequence shown here is derived from an EMBL/GenBank/DDBJ whole genome shotgun (WGS) entry which is preliminary data.</text>
</comment>
<gene>
    <name evidence="7" type="primary">ndh_3</name>
    <name evidence="7" type="ORF">NRB20_41910</name>
</gene>
<dbReference type="AlphaFoldDB" id="A0A7K0D6W8"/>
<protein>
    <submittedName>
        <fullName evidence="7">NADH dehydrogenase</fullName>
        <ecNumber evidence="7">1.6.99.3</ecNumber>
    </submittedName>
</protein>
<keyword evidence="5 7" id="KW-0560">Oxidoreductase</keyword>
<dbReference type="GO" id="GO:0019646">
    <property type="term" value="P:aerobic electron transport chain"/>
    <property type="evidence" value="ECO:0007669"/>
    <property type="project" value="TreeGrafter"/>
</dbReference>
<sequence length="393" mass="42543">MNTTPAHEIVVLGGGYTGLLATVRLAHRTRRANVRITLVNPADRFVERLRMHQIAAGQQLADRRITDLLDGTGVRFHRAAATGIDPVARRVTLSDGASLPYDTLIYALGSSTDTERVPGVAEHAWTLNDPVRAHRFSQRLTELARDGGAVTVVGGGLTGVEAATEIAESHPDLTVTLVAAAEPGSMMGPGARAHLDRAFERLGIVRRTGVQVEKVLPQAVRLSTGETIASELTLWTAGVRVPRLAADAGIDTDTTGSVITDATLRSVSHPEIYAVGDAASVQQAFGRLHGTCQSGMPTAAYVADTIARRLRGREVRPFRFGYIHQPVSLGRRDAVIQFTHADDTPRRWYLTGRIAVRYKETVSASPWPTYGISRRMSVPVQFSHGGSRTRERV</sequence>
<dbReference type="GO" id="GO:0003955">
    <property type="term" value="F:NAD(P)H dehydrogenase (quinone) activity"/>
    <property type="evidence" value="ECO:0007669"/>
    <property type="project" value="TreeGrafter"/>
</dbReference>
<evidence type="ECO:0000256" key="4">
    <source>
        <dbReference type="ARBA" id="ARBA00022827"/>
    </source>
</evidence>
<reference evidence="7 8" key="1">
    <citation type="submission" date="2019-10" db="EMBL/GenBank/DDBJ databases">
        <title>Nocardia macrotermitis sp. nov. and Nocardia aurantia sp. nov., isolated from the gut of fungus growing-termite Macrotermes natalensis.</title>
        <authorList>
            <person name="Benndorf R."/>
            <person name="Schwitalla J."/>
            <person name="Martin K."/>
            <person name="De Beer W."/>
            <person name="Kaster A.-K."/>
            <person name="Vollmers J."/>
            <person name="Poulsen M."/>
            <person name="Beemelmanns C."/>
        </authorList>
    </citation>
    <scope>NUCLEOTIDE SEQUENCE [LARGE SCALE GENOMIC DNA]</scope>
    <source>
        <strain evidence="7 8">RB20</strain>
    </source>
</reference>
<dbReference type="OrthoDB" id="9784880at2"/>
<evidence type="ECO:0000256" key="5">
    <source>
        <dbReference type="ARBA" id="ARBA00023002"/>
    </source>
</evidence>
<dbReference type="EC" id="1.6.99.3" evidence="7"/>
<dbReference type="PANTHER" id="PTHR42913">
    <property type="entry name" value="APOPTOSIS-INDUCING FACTOR 1"/>
    <property type="match status" value="1"/>
</dbReference>
<evidence type="ECO:0000313" key="8">
    <source>
        <dbReference type="Proteomes" id="UP000438448"/>
    </source>
</evidence>
<comment type="similarity">
    <text evidence="2">Belongs to the NADH dehydrogenase family.</text>
</comment>
<dbReference type="PRINTS" id="PR00368">
    <property type="entry name" value="FADPNR"/>
</dbReference>
<feature type="domain" description="FAD/NAD(P)-binding" evidence="6">
    <location>
        <begin position="8"/>
        <end position="282"/>
    </location>
</feature>
<evidence type="ECO:0000256" key="3">
    <source>
        <dbReference type="ARBA" id="ARBA00022630"/>
    </source>
</evidence>
<name>A0A7K0D6W8_9NOCA</name>
<dbReference type="Gene3D" id="3.50.50.100">
    <property type="match status" value="1"/>
</dbReference>
<dbReference type="InterPro" id="IPR023753">
    <property type="entry name" value="FAD/NAD-binding_dom"/>
</dbReference>
<organism evidence="7 8">
    <name type="scientific">Nocardia macrotermitis</name>
    <dbReference type="NCBI Taxonomy" id="2585198"/>
    <lineage>
        <taxon>Bacteria</taxon>
        <taxon>Bacillati</taxon>
        <taxon>Actinomycetota</taxon>
        <taxon>Actinomycetes</taxon>
        <taxon>Mycobacteriales</taxon>
        <taxon>Nocardiaceae</taxon>
        <taxon>Nocardia</taxon>
    </lineage>
</organism>
<dbReference type="EMBL" id="WEGK01000009">
    <property type="protein sequence ID" value="MQY21082.1"/>
    <property type="molecule type" value="Genomic_DNA"/>
</dbReference>
<dbReference type="Pfam" id="PF07992">
    <property type="entry name" value="Pyr_redox_2"/>
    <property type="match status" value="1"/>
</dbReference>
<evidence type="ECO:0000256" key="1">
    <source>
        <dbReference type="ARBA" id="ARBA00001974"/>
    </source>
</evidence>
<proteinExistence type="inferred from homology"/>
<dbReference type="InterPro" id="IPR051169">
    <property type="entry name" value="NADH-Q_oxidoreductase"/>
</dbReference>